<gene>
    <name evidence="1" type="ORF">LCGC14_1284040</name>
</gene>
<proteinExistence type="predicted"/>
<name>A0A0F9KUD7_9ZZZZ</name>
<protein>
    <submittedName>
        <fullName evidence="1">Uncharacterized protein</fullName>
    </submittedName>
</protein>
<dbReference type="AlphaFoldDB" id="A0A0F9KUD7"/>
<organism evidence="1">
    <name type="scientific">marine sediment metagenome</name>
    <dbReference type="NCBI Taxonomy" id="412755"/>
    <lineage>
        <taxon>unclassified sequences</taxon>
        <taxon>metagenomes</taxon>
        <taxon>ecological metagenomes</taxon>
    </lineage>
</organism>
<comment type="caution">
    <text evidence="1">The sequence shown here is derived from an EMBL/GenBank/DDBJ whole genome shotgun (WGS) entry which is preliminary data.</text>
</comment>
<sequence>MRIDLPHGLSPSDLKSNPITFADFTLTKIYVPIIKGRPGEVLVEPCGCSFYGGERFKTCDGCLQRRLGP</sequence>
<accession>A0A0F9KUD7</accession>
<evidence type="ECO:0000313" key="1">
    <source>
        <dbReference type="EMBL" id="KKM85939.1"/>
    </source>
</evidence>
<reference evidence="1" key="1">
    <citation type="journal article" date="2015" name="Nature">
        <title>Complex archaea that bridge the gap between prokaryotes and eukaryotes.</title>
        <authorList>
            <person name="Spang A."/>
            <person name="Saw J.H."/>
            <person name="Jorgensen S.L."/>
            <person name="Zaremba-Niedzwiedzka K."/>
            <person name="Martijn J."/>
            <person name="Lind A.E."/>
            <person name="van Eijk R."/>
            <person name="Schleper C."/>
            <person name="Guy L."/>
            <person name="Ettema T.J."/>
        </authorList>
    </citation>
    <scope>NUCLEOTIDE SEQUENCE</scope>
</reference>
<dbReference type="EMBL" id="LAZR01007332">
    <property type="protein sequence ID" value="KKM85939.1"/>
    <property type="molecule type" value="Genomic_DNA"/>
</dbReference>